<gene>
    <name evidence="1" type="ORF">ACJMK2_009342</name>
</gene>
<protein>
    <submittedName>
        <fullName evidence="1">Uncharacterized protein</fullName>
    </submittedName>
</protein>
<organism evidence="1 2">
    <name type="scientific">Sinanodonta woodiana</name>
    <name type="common">Chinese pond mussel</name>
    <name type="synonym">Anodonta woodiana</name>
    <dbReference type="NCBI Taxonomy" id="1069815"/>
    <lineage>
        <taxon>Eukaryota</taxon>
        <taxon>Metazoa</taxon>
        <taxon>Spiralia</taxon>
        <taxon>Lophotrochozoa</taxon>
        <taxon>Mollusca</taxon>
        <taxon>Bivalvia</taxon>
        <taxon>Autobranchia</taxon>
        <taxon>Heteroconchia</taxon>
        <taxon>Palaeoheterodonta</taxon>
        <taxon>Unionida</taxon>
        <taxon>Unionoidea</taxon>
        <taxon>Unionidae</taxon>
        <taxon>Unioninae</taxon>
        <taxon>Sinanodonta</taxon>
    </lineage>
</organism>
<dbReference type="AlphaFoldDB" id="A0ABD3VC83"/>
<comment type="caution">
    <text evidence="1">The sequence shown here is derived from an EMBL/GenBank/DDBJ whole genome shotgun (WGS) entry which is preliminary data.</text>
</comment>
<proteinExistence type="predicted"/>
<dbReference type="Proteomes" id="UP001634394">
    <property type="component" value="Unassembled WGS sequence"/>
</dbReference>
<evidence type="ECO:0000313" key="1">
    <source>
        <dbReference type="EMBL" id="KAL3859110.1"/>
    </source>
</evidence>
<name>A0ABD3VC83_SINWO</name>
<accession>A0ABD3VC83</accession>
<evidence type="ECO:0000313" key="2">
    <source>
        <dbReference type="Proteomes" id="UP001634394"/>
    </source>
</evidence>
<sequence>MQKFCNFIVKLKAHISKWCGVLRIMEKCWLLVNSSCRSGLLMIPCCSSPMSRLYHAAVSQLKTKVISPCRIHEQCAYSGVMASTRLQHNGPIIAESTFCLGLQSCDLIQRNQQSGAWMKNSSIACRRTPSVMYGSSKYHNRVKANGSFLVHNGCTHLLSRQALDTEYVCRVMNLRKYSTDQILKCDTLEQKLQFLMKAWEMEKAVKLLRISVQNGDLPSSSVVLNLLQQLANLGEVECLLSLQTLLLEENLCTEQRLFDCLQNAYYNSGRIEEGVSLLKILYHKTRKYADVDIFFTLVAVMILKEFPHRKVYLEDFVQDCKEMGDTLPAAGLWKSYMLAEKFDEAEAYMFKESEAILPHIPQMVSEIVSMKNKVKVNRGAVLHKLTQLPPIKSKLKAAVYLAYISELCSEADWKKALETFQSVEFRSLSISVHKLQELYGIISEQNNEHPENVTKETTKAMQERRDFLSAVEHELFAKKTDT</sequence>
<reference evidence="1 2" key="1">
    <citation type="submission" date="2024-11" db="EMBL/GenBank/DDBJ databases">
        <title>Chromosome-level genome assembly of the freshwater bivalve Anodonta woodiana.</title>
        <authorList>
            <person name="Chen X."/>
        </authorList>
    </citation>
    <scope>NUCLEOTIDE SEQUENCE [LARGE SCALE GENOMIC DNA]</scope>
    <source>
        <strain evidence="1">MN2024</strain>
        <tissue evidence="1">Gills</tissue>
    </source>
</reference>
<dbReference type="EMBL" id="JBJQND010000012">
    <property type="protein sequence ID" value="KAL3859110.1"/>
    <property type="molecule type" value="Genomic_DNA"/>
</dbReference>
<keyword evidence="2" id="KW-1185">Reference proteome</keyword>